<evidence type="ECO:0000259" key="8">
    <source>
        <dbReference type="Pfam" id="PF01757"/>
    </source>
</evidence>
<comment type="caution">
    <text evidence="9">The sequence shown here is derived from an EMBL/GenBank/DDBJ whole genome shotgun (WGS) entry which is preliminary data.</text>
</comment>
<feature type="transmembrane region" description="Helical" evidence="7">
    <location>
        <begin position="192"/>
        <end position="212"/>
    </location>
</feature>
<keyword evidence="10" id="KW-1185">Reference proteome</keyword>
<keyword evidence="3" id="KW-1003">Cell membrane</keyword>
<comment type="subcellular location">
    <subcellularLocation>
        <location evidence="1">Cell membrane</location>
        <topology evidence="1">Multi-pass membrane protein</topology>
    </subcellularLocation>
</comment>
<name>A0A2G7HHC8_9CLOT</name>
<feature type="transmembrane region" description="Helical" evidence="7">
    <location>
        <begin position="154"/>
        <end position="172"/>
    </location>
</feature>
<evidence type="ECO:0000256" key="4">
    <source>
        <dbReference type="ARBA" id="ARBA00022692"/>
    </source>
</evidence>
<keyword evidence="5 7" id="KW-1133">Transmembrane helix</keyword>
<evidence type="ECO:0000313" key="9">
    <source>
        <dbReference type="EMBL" id="PIH04505.1"/>
    </source>
</evidence>
<dbReference type="PANTHER" id="PTHR40074:SF2">
    <property type="entry name" value="O-ACETYLTRANSFERASE WECH"/>
    <property type="match status" value="1"/>
</dbReference>
<feature type="transmembrane region" description="Helical" evidence="7">
    <location>
        <begin position="96"/>
        <end position="114"/>
    </location>
</feature>
<dbReference type="GO" id="GO:0005886">
    <property type="term" value="C:plasma membrane"/>
    <property type="evidence" value="ECO:0007669"/>
    <property type="project" value="UniProtKB-SubCell"/>
</dbReference>
<keyword evidence="4 7" id="KW-0812">Transmembrane</keyword>
<evidence type="ECO:0000256" key="1">
    <source>
        <dbReference type="ARBA" id="ARBA00004651"/>
    </source>
</evidence>
<dbReference type="EMBL" id="PEIK01000005">
    <property type="protein sequence ID" value="PIH04505.1"/>
    <property type="molecule type" value="Genomic_DNA"/>
</dbReference>
<dbReference type="AlphaFoldDB" id="A0A2G7HHC8"/>
<evidence type="ECO:0000256" key="2">
    <source>
        <dbReference type="ARBA" id="ARBA00007400"/>
    </source>
</evidence>
<evidence type="ECO:0000313" key="10">
    <source>
        <dbReference type="Proteomes" id="UP000231322"/>
    </source>
</evidence>
<gene>
    <name evidence="9" type="ORF">CS538_07865</name>
</gene>
<evidence type="ECO:0000256" key="5">
    <source>
        <dbReference type="ARBA" id="ARBA00022989"/>
    </source>
</evidence>
<keyword evidence="6 7" id="KW-0472">Membrane</keyword>
<feature type="transmembrane region" description="Helical" evidence="7">
    <location>
        <begin position="20"/>
        <end position="38"/>
    </location>
</feature>
<evidence type="ECO:0000256" key="3">
    <source>
        <dbReference type="ARBA" id="ARBA00022475"/>
    </source>
</evidence>
<organism evidence="9 10">
    <name type="scientific">Clostridium combesii</name>
    <dbReference type="NCBI Taxonomy" id="39481"/>
    <lineage>
        <taxon>Bacteria</taxon>
        <taxon>Bacillati</taxon>
        <taxon>Bacillota</taxon>
        <taxon>Clostridia</taxon>
        <taxon>Eubacteriales</taxon>
        <taxon>Clostridiaceae</taxon>
        <taxon>Clostridium</taxon>
    </lineage>
</organism>
<evidence type="ECO:0000256" key="6">
    <source>
        <dbReference type="ARBA" id="ARBA00023136"/>
    </source>
</evidence>
<proteinExistence type="inferred from homology"/>
<dbReference type="InterPro" id="IPR002656">
    <property type="entry name" value="Acyl_transf_3_dom"/>
</dbReference>
<feature type="transmembrane region" description="Helical" evidence="7">
    <location>
        <begin position="126"/>
        <end position="147"/>
    </location>
</feature>
<protein>
    <submittedName>
        <fullName evidence="9">Acyltransferase</fullName>
    </submittedName>
</protein>
<dbReference type="Pfam" id="PF01757">
    <property type="entry name" value="Acyl_transf_3"/>
    <property type="match status" value="1"/>
</dbReference>
<dbReference type="GO" id="GO:0009246">
    <property type="term" value="P:enterobacterial common antigen biosynthetic process"/>
    <property type="evidence" value="ECO:0007669"/>
    <property type="project" value="TreeGrafter"/>
</dbReference>
<feature type="transmembrane region" description="Helical" evidence="7">
    <location>
        <begin position="250"/>
        <end position="267"/>
    </location>
</feature>
<evidence type="ECO:0000256" key="7">
    <source>
        <dbReference type="SAM" id="Phobius"/>
    </source>
</evidence>
<feature type="transmembrane region" description="Helical" evidence="7">
    <location>
        <begin position="279"/>
        <end position="301"/>
    </location>
</feature>
<dbReference type="Proteomes" id="UP000231322">
    <property type="component" value="Unassembled WGS sequence"/>
</dbReference>
<feature type="transmembrane region" description="Helical" evidence="7">
    <location>
        <begin position="58"/>
        <end position="75"/>
    </location>
</feature>
<sequence>MREVIKIKNKRIASMDLLRALSTIAVILIHVTGTILYNSNNKSLTYNSSLVLNQLARFSVPAFIFLSGFGLALSYKKESKYLAYLGHRLKKVVPDYFAWYIVYIFLLEDINLSYHDKIISIFDGTLYYHFYFVPIIIILYLIFPIFYNFFRTKLALFITFFLNMGIYILLRYPNIPKSISENLTRESVVSWIFYFVLGVYFCSNYDKVHIFIKKHRNKLLFLLLLSTYILLKDTFLCLRANNDLDYGTTFIRPSVMLFSIFFILYIMSFNFNNLSFKKIFYMISKHSYTIYLSHPLLLYWLKKYYIENKYIIGSYKFFIIVFFTCFIGGLSISILINKFKKLL</sequence>
<accession>A0A2G7HHC8</accession>
<feature type="domain" description="Acyltransferase 3" evidence="8">
    <location>
        <begin position="13"/>
        <end position="336"/>
    </location>
</feature>
<feature type="transmembrane region" description="Helical" evidence="7">
    <location>
        <begin position="313"/>
        <end position="336"/>
    </location>
</feature>
<dbReference type="GO" id="GO:0016413">
    <property type="term" value="F:O-acetyltransferase activity"/>
    <property type="evidence" value="ECO:0007669"/>
    <property type="project" value="TreeGrafter"/>
</dbReference>
<comment type="similarity">
    <text evidence="2">Belongs to the acyltransferase 3 family.</text>
</comment>
<dbReference type="PANTHER" id="PTHR40074">
    <property type="entry name" value="O-ACETYLTRANSFERASE WECH"/>
    <property type="match status" value="1"/>
</dbReference>
<feature type="transmembrane region" description="Helical" evidence="7">
    <location>
        <begin position="219"/>
        <end position="238"/>
    </location>
</feature>
<keyword evidence="9" id="KW-0808">Transferase</keyword>
<keyword evidence="9" id="KW-0012">Acyltransferase</keyword>
<reference evidence="9 10" key="1">
    <citation type="submission" date="2017-10" db="EMBL/GenBank/DDBJ databases">
        <title>Reclassification of Eubacterium combesii and discrepancies in the nomenclature of botulinum neurotoxin producing clostridia. Request for an Opinion.</title>
        <authorList>
            <person name="Dobritsa A.P."/>
            <person name="Kutumbaka K.K."/>
            <person name="Samadpour M."/>
        </authorList>
    </citation>
    <scope>NUCLEOTIDE SEQUENCE [LARGE SCALE GENOMIC DNA]</scope>
    <source>
        <strain evidence="9 10">DSM 20696</strain>
    </source>
</reference>